<keyword evidence="3" id="KW-1185">Reference proteome</keyword>
<dbReference type="Gene3D" id="1.10.260.40">
    <property type="entry name" value="lambda repressor-like DNA-binding domains"/>
    <property type="match status" value="1"/>
</dbReference>
<dbReference type="SUPFAM" id="SSF53756">
    <property type="entry name" value="UDP-Glycosyltransferase/glycogen phosphorylase"/>
    <property type="match status" value="1"/>
</dbReference>
<reference evidence="2 3" key="1">
    <citation type="journal article" date="2020" name="Int. J. Syst. Evol. Microbiol.">
        <title>Reclassification of Streptomyces castelarensis and Streptomyces sporoclivatus as later heterotypic synonyms of Streptomyces antimycoticus.</title>
        <authorList>
            <person name="Komaki H."/>
            <person name="Tamura T."/>
        </authorList>
    </citation>
    <scope>NUCLEOTIDE SEQUENCE [LARGE SCALE GENOMIC DNA]</scope>
    <source>
        <strain evidence="2 3">NBRC 12839</strain>
    </source>
</reference>
<evidence type="ECO:0000259" key="1">
    <source>
        <dbReference type="PROSITE" id="PS50943"/>
    </source>
</evidence>
<organism evidence="2 3">
    <name type="scientific">Streptomyces antimycoticus</name>
    <dbReference type="NCBI Taxonomy" id="68175"/>
    <lineage>
        <taxon>Bacteria</taxon>
        <taxon>Bacillati</taxon>
        <taxon>Actinomycetota</taxon>
        <taxon>Actinomycetes</taxon>
        <taxon>Kitasatosporales</taxon>
        <taxon>Streptomycetaceae</taxon>
        <taxon>Streptomyces</taxon>
        <taxon>Streptomyces violaceusniger group</taxon>
    </lineage>
</organism>
<dbReference type="SUPFAM" id="SSF47413">
    <property type="entry name" value="lambda repressor-like DNA-binding domains"/>
    <property type="match status" value="1"/>
</dbReference>
<accession>A0A4D4KMH4</accession>
<sequence>MHVPTFSPDALSQIRRERGVTQRKLAAAIGRNFTSISMYENGRSTPPVDVLAAIADLLGAHMDDFVRTAAELGIGAAHDGPAPTPDSLSAALTTALAHGTRARARAVAGRMRTDGTTVAAKLLLAAGASDGQAWSPRGR</sequence>
<evidence type="ECO:0000313" key="3">
    <source>
        <dbReference type="Proteomes" id="UP000299290"/>
    </source>
</evidence>
<dbReference type="GO" id="GO:0003677">
    <property type="term" value="F:DNA binding"/>
    <property type="evidence" value="ECO:0007669"/>
    <property type="project" value="InterPro"/>
</dbReference>
<dbReference type="PROSITE" id="PS50943">
    <property type="entry name" value="HTH_CROC1"/>
    <property type="match status" value="1"/>
</dbReference>
<evidence type="ECO:0000313" key="2">
    <source>
        <dbReference type="EMBL" id="GDY47577.1"/>
    </source>
</evidence>
<comment type="caution">
    <text evidence="2">The sequence shown here is derived from an EMBL/GenBank/DDBJ whole genome shotgun (WGS) entry which is preliminary data.</text>
</comment>
<dbReference type="CDD" id="cd00093">
    <property type="entry name" value="HTH_XRE"/>
    <property type="match status" value="1"/>
</dbReference>
<feature type="domain" description="HTH cro/C1-type" evidence="1">
    <location>
        <begin position="11"/>
        <end position="65"/>
    </location>
</feature>
<dbReference type="SMART" id="SM00530">
    <property type="entry name" value="HTH_XRE"/>
    <property type="match status" value="1"/>
</dbReference>
<dbReference type="EMBL" id="BJHV01000001">
    <property type="protein sequence ID" value="GDY47577.1"/>
    <property type="molecule type" value="Genomic_DNA"/>
</dbReference>
<name>A0A4D4KMH4_9ACTN</name>
<protein>
    <recommendedName>
        <fullName evidence="1">HTH cro/C1-type domain-containing protein</fullName>
    </recommendedName>
</protein>
<dbReference type="AlphaFoldDB" id="A0A4D4KMH4"/>
<gene>
    <name evidence="2" type="ORF">SANT12839_084590</name>
</gene>
<dbReference type="Gene3D" id="3.40.50.2000">
    <property type="entry name" value="Glycogen Phosphorylase B"/>
    <property type="match status" value="1"/>
</dbReference>
<dbReference type="InterPro" id="IPR001387">
    <property type="entry name" value="Cro/C1-type_HTH"/>
</dbReference>
<dbReference type="Proteomes" id="UP000299290">
    <property type="component" value="Unassembled WGS sequence"/>
</dbReference>
<dbReference type="Pfam" id="PF01381">
    <property type="entry name" value="HTH_3"/>
    <property type="match status" value="1"/>
</dbReference>
<dbReference type="InterPro" id="IPR010982">
    <property type="entry name" value="Lambda_DNA-bd_dom_sf"/>
</dbReference>
<proteinExistence type="predicted"/>